<evidence type="ECO:0000313" key="3">
    <source>
        <dbReference type="Proteomes" id="UP000070544"/>
    </source>
</evidence>
<name>A0A139AIU9_GONPJ</name>
<sequence>MDSRDRTLAFFAMLALLRSPIDPPAVVTDRCESNTAAASGPIPPLVAPAPTLGEPTIPPVYPSALLLLLHMSSLRISSAAEATSTSSEAELLPHRLPLNPTSDSTVPVSLKHNRTDSRMSVSTLVDPTEGDAVTPWVSPPRVASPSRDLTATTSAAEAYISQLPASKSPSPLVFGEVGPLEALANLSVMVLEARQASSDPPAGVDSSSRAAHFREVYRSATDSHRKARRAHPYPYPRAGASC</sequence>
<gene>
    <name evidence="2" type="ORF">M427DRAFT_288849</name>
</gene>
<accession>A0A139AIU9</accession>
<evidence type="ECO:0000256" key="1">
    <source>
        <dbReference type="SAM" id="MobiDB-lite"/>
    </source>
</evidence>
<proteinExistence type="predicted"/>
<reference evidence="2 3" key="1">
    <citation type="journal article" date="2015" name="Genome Biol. Evol.">
        <title>Phylogenomic analyses indicate that early fungi evolved digesting cell walls of algal ancestors of land plants.</title>
        <authorList>
            <person name="Chang Y."/>
            <person name="Wang S."/>
            <person name="Sekimoto S."/>
            <person name="Aerts A.L."/>
            <person name="Choi C."/>
            <person name="Clum A."/>
            <person name="LaButti K.M."/>
            <person name="Lindquist E.A."/>
            <person name="Yee Ngan C."/>
            <person name="Ohm R.A."/>
            <person name="Salamov A.A."/>
            <person name="Grigoriev I.V."/>
            <person name="Spatafora J.W."/>
            <person name="Berbee M.L."/>
        </authorList>
    </citation>
    <scope>NUCLEOTIDE SEQUENCE [LARGE SCALE GENOMIC DNA]</scope>
    <source>
        <strain evidence="2 3">JEL478</strain>
    </source>
</reference>
<organism evidence="2 3">
    <name type="scientific">Gonapodya prolifera (strain JEL478)</name>
    <name type="common">Monoblepharis prolifera</name>
    <dbReference type="NCBI Taxonomy" id="1344416"/>
    <lineage>
        <taxon>Eukaryota</taxon>
        <taxon>Fungi</taxon>
        <taxon>Fungi incertae sedis</taxon>
        <taxon>Chytridiomycota</taxon>
        <taxon>Chytridiomycota incertae sedis</taxon>
        <taxon>Monoblepharidomycetes</taxon>
        <taxon>Monoblepharidales</taxon>
        <taxon>Gonapodyaceae</taxon>
        <taxon>Gonapodya</taxon>
    </lineage>
</organism>
<feature type="region of interest" description="Disordered" evidence="1">
    <location>
        <begin position="130"/>
        <end position="149"/>
    </location>
</feature>
<evidence type="ECO:0000313" key="2">
    <source>
        <dbReference type="EMBL" id="KXS16658.1"/>
    </source>
</evidence>
<keyword evidence="3" id="KW-1185">Reference proteome</keyword>
<dbReference type="AlphaFoldDB" id="A0A139AIU9"/>
<feature type="region of interest" description="Disordered" evidence="1">
    <location>
        <begin position="84"/>
        <end position="119"/>
    </location>
</feature>
<dbReference type="Proteomes" id="UP000070544">
    <property type="component" value="Unassembled WGS sequence"/>
</dbReference>
<dbReference type="EMBL" id="KQ965751">
    <property type="protein sequence ID" value="KXS16658.1"/>
    <property type="molecule type" value="Genomic_DNA"/>
</dbReference>
<feature type="region of interest" description="Disordered" evidence="1">
    <location>
        <begin position="218"/>
        <end position="242"/>
    </location>
</feature>
<protein>
    <submittedName>
        <fullName evidence="2">Uncharacterized protein</fullName>
    </submittedName>
</protein>